<evidence type="ECO:0000259" key="1">
    <source>
        <dbReference type="Pfam" id="PF07045"/>
    </source>
</evidence>
<protein>
    <submittedName>
        <fullName evidence="2">DUF1330 domain-containing protein</fullName>
    </submittedName>
</protein>
<evidence type="ECO:0000313" key="3">
    <source>
        <dbReference type="Proteomes" id="UP001595699"/>
    </source>
</evidence>
<dbReference type="PANTHER" id="PTHR41521:SF4">
    <property type="entry name" value="BLR0684 PROTEIN"/>
    <property type="match status" value="1"/>
</dbReference>
<dbReference type="PANTHER" id="PTHR41521">
    <property type="match status" value="1"/>
</dbReference>
<comment type="caution">
    <text evidence="2">The sequence shown here is derived from an EMBL/GenBank/DDBJ whole genome shotgun (WGS) entry which is preliminary data.</text>
</comment>
<dbReference type="InterPro" id="IPR010753">
    <property type="entry name" value="DUF1330"/>
</dbReference>
<sequence>MKAYGVARLRNVHLGPAIVEYLEKIDATLAPFGGTFIIHGDRPTKVEGDWAGDLIVIEFPNRQAAVDWYESPAYQAILKLRTENSDSDVIIVDGVDETHKATDVLQG</sequence>
<proteinExistence type="predicted"/>
<dbReference type="RefSeq" id="WP_205120242.1">
    <property type="nucleotide sequence ID" value="NZ_JAFBCM010000001.1"/>
</dbReference>
<organism evidence="2 3">
    <name type="scientific">Tenggerimyces flavus</name>
    <dbReference type="NCBI Taxonomy" id="1708749"/>
    <lineage>
        <taxon>Bacteria</taxon>
        <taxon>Bacillati</taxon>
        <taxon>Actinomycetota</taxon>
        <taxon>Actinomycetes</taxon>
        <taxon>Propionibacteriales</taxon>
        <taxon>Nocardioidaceae</taxon>
        <taxon>Tenggerimyces</taxon>
    </lineage>
</organism>
<dbReference type="Proteomes" id="UP001595699">
    <property type="component" value="Unassembled WGS sequence"/>
</dbReference>
<name>A0ABV7Y3T2_9ACTN</name>
<dbReference type="Gene3D" id="3.30.70.100">
    <property type="match status" value="1"/>
</dbReference>
<feature type="domain" description="DUF1330" evidence="1">
    <location>
        <begin position="2"/>
        <end position="95"/>
    </location>
</feature>
<dbReference type="InterPro" id="IPR011008">
    <property type="entry name" value="Dimeric_a/b-barrel"/>
</dbReference>
<gene>
    <name evidence="2" type="ORF">ACFOUW_03685</name>
</gene>
<accession>A0ABV7Y3T2</accession>
<dbReference type="SUPFAM" id="SSF54909">
    <property type="entry name" value="Dimeric alpha+beta barrel"/>
    <property type="match status" value="1"/>
</dbReference>
<dbReference type="EMBL" id="JBHRZH010000004">
    <property type="protein sequence ID" value="MFC3759926.1"/>
    <property type="molecule type" value="Genomic_DNA"/>
</dbReference>
<keyword evidence="3" id="KW-1185">Reference proteome</keyword>
<evidence type="ECO:0000313" key="2">
    <source>
        <dbReference type="EMBL" id="MFC3759926.1"/>
    </source>
</evidence>
<dbReference type="Pfam" id="PF07045">
    <property type="entry name" value="DUF1330"/>
    <property type="match status" value="1"/>
</dbReference>
<reference evidence="3" key="1">
    <citation type="journal article" date="2019" name="Int. J. Syst. Evol. Microbiol.">
        <title>The Global Catalogue of Microorganisms (GCM) 10K type strain sequencing project: providing services to taxonomists for standard genome sequencing and annotation.</title>
        <authorList>
            <consortium name="The Broad Institute Genomics Platform"/>
            <consortium name="The Broad Institute Genome Sequencing Center for Infectious Disease"/>
            <person name="Wu L."/>
            <person name="Ma J."/>
        </authorList>
    </citation>
    <scope>NUCLEOTIDE SEQUENCE [LARGE SCALE GENOMIC DNA]</scope>
    <source>
        <strain evidence="3">CGMCC 4.7241</strain>
    </source>
</reference>